<accession>A0A059FT49</accession>
<proteinExistence type="predicted"/>
<dbReference type="Proteomes" id="UP000025061">
    <property type="component" value="Unassembled WGS sequence"/>
</dbReference>
<feature type="domain" description="TadE-like" evidence="2">
    <location>
        <begin position="26"/>
        <end position="68"/>
    </location>
</feature>
<organism evidence="3 4">
    <name type="scientific">Hyphomonas hirschiana VP5</name>
    <dbReference type="NCBI Taxonomy" id="1280951"/>
    <lineage>
        <taxon>Bacteria</taxon>
        <taxon>Pseudomonadati</taxon>
        <taxon>Pseudomonadota</taxon>
        <taxon>Alphaproteobacteria</taxon>
        <taxon>Hyphomonadales</taxon>
        <taxon>Hyphomonadaceae</taxon>
        <taxon>Hyphomonas</taxon>
    </lineage>
</organism>
<dbReference type="InterPro" id="IPR012495">
    <property type="entry name" value="TadE-like_dom"/>
</dbReference>
<keyword evidence="1" id="KW-1133">Transmembrane helix</keyword>
<gene>
    <name evidence="3" type="ORF">HHI_09462</name>
</gene>
<reference evidence="3 4" key="1">
    <citation type="submission" date="2013-04" db="EMBL/GenBank/DDBJ databases">
        <title>Hyphomonas hirschiana VP5 Genome Sequencing.</title>
        <authorList>
            <person name="Lai Q."/>
            <person name="Shao Z."/>
        </authorList>
    </citation>
    <scope>NUCLEOTIDE SEQUENCE [LARGE SCALE GENOMIC DNA]</scope>
    <source>
        <strain evidence="3 4">VP5</strain>
    </source>
</reference>
<dbReference type="Pfam" id="PF07811">
    <property type="entry name" value="TadE"/>
    <property type="match status" value="1"/>
</dbReference>
<feature type="transmembrane region" description="Helical" evidence="1">
    <location>
        <begin position="32"/>
        <end position="59"/>
    </location>
</feature>
<dbReference type="PATRIC" id="fig|1280951.3.peg.1908"/>
<keyword evidence="1" id="KW-0812">Transmembrane</keyword>
<keyword evidence="1" id="KW-0472">Membrane</keyword>
<evidence type="ECO:0000313" key="3">
    <source>
        <dbReference type="EMBL" id="KCZ93613.1"/>
    </source>
</evidence>
<evidence type="ECO:0000256" key="1">
    <source>
        <dbReference type="SAM" id="Phobius"/>
    </source>
</evidence>
<name>A0A059FT49_9PROT</name>
<evidence type="ECO:0000259" key="2">
    <source>
        <dbReference type="Pfam" id="PF07811"/>
    </source>
</evidence>
<comment type="caution">
    <text evidence="3">The sequence shown here is derived from an EMBL/GenBank/DDBJ whole genome shotgun (WGS) entry which is preliminary data.</text>
</comment>
<dbReference type="RefSeq" id="WP_233351922.1">
    <property type="nucleotide sequence ID" value="NZ_ARYI01000007.1"/>
</dbReference>
<dbReference type="AlphaFoldDB" id="A0A059FT49"/>
<dbReference type="EMBL" id="ARYI01000007">
    <property type="protein sequence ID" value="KCZ93613.1"/>
    <property type="molecule type" value="Genomic_DNA"/>
</dbReference>
<keyword evidence="4" id="KW-1185">Reference proteome</keyword>
<sequence length="189" mass="20540">MMPSARYSLAARLRERFSSYASENRGVAAVEFALIAAPFFFLIFGLLEVCMIFIMAAILDHGVANAARPLRTGAAQSAGMSAEEFRSALCNEMMGMMDCENRLYFDVQTVSGFSSTPSGSPINVAGLIDDEDFGFAPGGPNDIVAVRVFYEWDLFTPGITAPLANLAENRHLIQSNAVFRNEPFGSESE</sequence>
<protein>
    <submittedName>
        <fullName evidence="3">TadE-like protein</fullName>
    </submittedName>
</protein>
<evidence type="ECO:0000313" key="4">
    <source>
        <dbReference type="Proteomes" id="UP000025061"/>
    </source>
</evidence>